<dbReference type="Proteomes" id="UP000002045">
    <property type="component" value="Chromosome"/>
</dbReference>
<reference evidence="1" key="1">
    <citation type="journal article" date="2011" name="PLoS ONE">
        <title>The entomopathogenic bacterial endosymbionts xenorhabdus and photorhabdus: convergent lifestyles from divergent genomes.</title>
        <authorList>
            <person name="Chaston J.M."/>
            <person name="Suen G."/>
            <person name="Tucker S.L."/>
            <person name="Andersen A.W."/>
            <person name="Bhasin A."/>
            <person name="Bode E."/>
            <person name="Bode H.B."/>
            <person name="Brachmann A.O."/>
            <person name="Cowles C.E."/>
            <person name="Cowles K.N."/>
            <person name="Darby C."/>
            <person name="de Leon L."/>
            <person name="Drace K."/>
            <person name="Du Z."/>
            <person name="Givaudan A."/>
            <person name="Herbert Tran E.E."/>
            <person name="Jewell K.A."/>
            <person name="Knack J.J."/>
            <person name="Krasomil-Osterfeld K.C."/>
            <person name="Kukor R."/>
            <person name="Lanois A."/>
            <person name="Latreille P."/>
            <person name="Leimgruber N.K."/>
            <person name="Lipke C.M."/>
            <person name="Liu R."/>
            <person name="Lu X."/>
            <person name="Martens E.C."/>
            <person name="Marri P.R."/>
            <person name="Medigue C."/>
            <person name="Menard M.L."/>
            <person name="Miller N.M."/>
            <person name="Morales-Soto N."/>
            <person name="Norton S."/>
            <person name="Ogier J.C."/>
            <person name="Orchard S.S."/>
            <person name="Park D."/>
            <person name="Park Y."/>
            <person name="Qurollo B.A."/>
            <person name="Sugar D.R."/>
            <person name="Richards G.R."/>
            <person name="Rouy Z."/>
            <person name="Slominski B."/>
            <person name="Slominski K."/>
            <person name="Snyder H."/>
            <person name="Tjaden B.C."/>
            <person name="van der Hoeven R."/>
            <person name="Welch R.D."/>
            <person name="Wheeler C."/>
            <person name="Xiang B."/>
            <person name="Barbazuk B."/>
            <person name="Gaudriault S."/>
            <person name="Goodner B."/>
            <person name="Slater S.C."/>
            <person name="Forst S."/>
            <person name="Goldman B.S."/>
            <person name="Goodrich-Blair H."/>
        </authorList>
    </citation>
    <scope>NUCLEOTIDE SEQUENCE [LARGE SCALE GENOMIC DNA]</scope>
    <source>
        <strain evidence="1">SS-2004</strain>
    </source>
</reference>
<sequence length="58" mass="6396">MGSSFSNNALPKAMPGDTKMPEIILYDLTAGDYLPLSLQGGGYKYPQILFIWGWNSVK</sequence>
<dbReference type="HOGENOM" id="CLU_2995721_0_0_6"/>
<dbReference type="AlphaFoldDB" id="D3V3L8"/>
<dbReference type="KEGG" id="xbo:XBJ1_3125"/>
<accession>D3V3L8</accession>
<proteinExistence type="predicted"/>
<evidence type="ECO:0000313" key="1">
    <source>
        <dbReference type="EMBL" id="CBJ82247.1"/>
    </source>
</evidence>
<dbReference type="EMBL" id="FN667741">
    <property type="protein sequence ID" value="CBJ82247.1"/>
    <property type="molecule type" value="Genomic_DNA"/>
</dbReference>
<gene>
    <name evidence="1" type="ordered locus">XBJ1_3125</name>
</gene>
<protein>
    <submittedName>
        <fullName evidence="1">Uncharacterized protein</fullName>
    </submittedName>
</protein>
<organism evidence="1 2">
    <name type="scientific">Xenorhabdus bovienii (strain SS-2004)</name>
    <name type="common">Xenorhabdus nematophila subsp. bovienii</name>
    <dbReference type="NCBI Taxonomy" id="406818"/>
    <lineage>
        <taxon>Bacteria</taxon>
        <taxon>Pseudomonadati</taxon>
        <taxon>Pseudomonadota</taxon>
        <taxon>Gammaproteobacteria</taxon>
        <taxon>Enterobacterales</taxon>
        <taxon>Morganellaceae</taxon>
        <taxon>Xenorhabdus</taxon>
    </lineage>
</organism>
<evidence type="ECO:0000313" key="2">
    <source>
        <dbReference type="Proteomes" id="UP000002045"/>
    </source>
</evidence>
<dbReference type="STRING" id="406818.XBJ1_3125"/>
<name>D3V3L8_XENBS</name>